<evidence type="ECO:0000256" key="1">
    <source>
        <dbReference type="SAM" id="MobiDB-lite"/>
    </source>
</evidence>
<reference evidence="3" key="1">
    <citation type="submission" date="2021-01" db="EMBL/GenBank/DDBJ databases">
        <title>Caligus Genome Assembly.</title>
        <authorList>
            <person name="Gallardo-Escarate C."/>
        </authorList>
    </citation>
    <scope>NUCLEOTIDE SEQUENCE [LARGE SCALE GENOMIC DNA]</scope>
</reference>
<dbReference type="EMBL" id="CP045891">
    <property type="protein sequence ID" value="QQP57988.1"/>
    <property type="molecule type" value="Genomic_DNA"/>
</dbReference>
<dbReference type="AlphaFoldDB" id="A0A7T8KL94"/>
<sequence length="105" mass="11663">MRPGYPEVLEVLSQVPGCNQRTSNGLMTASYPGLMEREGIGPRRTCSRRSSINLWERTRHSSSKGNQHQEPALAHTLQDPFKNPSLDETESKDISLTTLFSASSC</sequence>
<gene>
    <name evidence="2" type="ORF">FKW44_003162</name>
</gene>
<dbReference type="Proteomes" id="UP000595437">
    <property type="component" value="Chromosome 2"/>
</dbReference>
<evidence type="ECO:0000313" key="2">
    <source>
        <dbReference type="EMBL" id="QQP57988.1"/>
    </source>
</evidence>
<evidence type="ECO:0000313" key="3">
    <source>
        <dbReference type="Proteomes" id="UP000595437"/>
    </source>
</evidence>
<accession>A0A7T8KL94</accession>
<organism evidence="2 3">
    <name type="scientific">Caligus rogercresseyi</name>
    <name type="common">Sea louse</name>
    <dbReference type="NCBI Taxonomy" id="217165"/>
    <lineage>
        <taxon>Eukaryota</taxon>
        <taxon>Metazoa</taxon>
        <taxon>Ecdysozoa</taxon>
        <taxon>Arthropoda</taxon>
        <taxon>Crustacea</taxon>
        <taxon>Multicrustacea</taxon>
        <taxon>Hexanauplia</taxon>
        <taxon>Copepoda</taxon>
        <taxon>Siphonostomatoida</taxon>
        <taxon>Caligidae</taxon>
        <taxon>Caligus</taxon>
    </lineage>
</organism>
<proteinExistence type="predicted"/>
<feature type="region of interest" description="Disordered" evidence="1">
    <location>
        <begin position="57"/>
        <end position="91"/>
    </location>
</feature>
<name>A0A7T8KL94_CALRO</name>
<keyword evidence="3" id="KW-1185">Reference proteome</keyword>
<protein>
    <submittedName>
        <fullName evidence="2">Exportin 5</fullName>
    </submittedName>
</protein>